<organism evidence="1 2">
    <name type="scientific">Candidatus Lokiarchaeum ossiferum</name>
    <dbReference type="NCBI Taxonomy" id="2951803"/>
    <lineage>
        <taxon>Archaea</taxon>
        <taxon>Promethearchaeati</taxon>
        <taxon>Promethearchaeota</taxon>
        <taxon>Promethearchaeia</taxon>
        <taxon>Promethearchaeales</taxon>
        <taxon>Promethearchaeaceae</taxon>
        <taxon>Candidatus Lokiarchaeum</taxon>
    </lineage>
</organism>
<evidence type="ECO:0000313" key="2">
    <source>
        <dbReference type="Proteomes" id="UP001208689"/>
    </source>
</evidence>
<keyword evidence="2" id="KW-1185">Reference proteome</keyword>
<reference evidence="1" key="1">
    <citation type="submission" date="2022-09" db="EMBL/GenBank/DDBJ databases">
        <title>Actin cytoskeleton and complex cell architecture in an #Asgard archaeon.</title>
        <authorList>
            <person name="Ponce Toledo R.I."/>
            <person name="Schleper C."/>
            <person name="Rodrigues Oliveira T."/>
            <person name="Wollweber F."/>
            <person name="Xu J."/>
            <person name="Rittmann S."/>
            <person name="Klingl A."/>
            <person name="Pilhofer M."/>
        </authorList>
    </citation>
    <scope>NUCLEOTIDE SEQUENCE</scope>
    <source>
        <strain evidence="1">B-35</strain>
    </source>
</reference>
<name>A0ABY6HK87_9ARCH</name>
<sequence>MKKRYYHQEHIKNLNSCGNCAHMKRYNCPTSYRNYPYEIDFLCKKFDFLIENAGNIHIQKSPYPICDSFTPIKMD</sequence>
<protein>
    <submittedName>
        <fullName evidence="1">Uncharacterized protein</fullName>
    </submittedName>
</protein>
<proteinExistence type="predicted"/>
<dbReference type="Proteomes" id="UP001208689">
    <property type="component" value="Chromosome"/>
</dbReference>
<accession>A0ABY6HK87</accession>
<evidence type="ECO:0000313" key="1">
    <source>
        <dbReference type="EMBL" id="UYP43935.1"/>
    </source>
</evidence>
<gene>
    <name evidence="1" type="ORF">NEF87_000220</name>
</gene>
<dbReference type="EMBL" id="CP104013">
    <property type="protein sequence ID" value="UYP43935.1"/>
    <property type="molecule type" value="Genomic_DNA"/>
</dbReference>